<organism evidence="3 4">
    <name type="scientific">Lolium multiflorum</name>
    <name type="common">Italian ryegrass</name>
    <name type="synonym">Lolium perenne subsp. multiflorum</name>
    <dbReference type="NCBI Taxonomy" id="4521"/>
    <lineage>
        <taxon>Eukaryota</taxon>
        <taxon>Viridiplantae</taxon>
        <taxon>Streptophyta</taxon>
        <taxon>Embryophyta</taxon>
        <taxon>Tracheophyta</taxon>
        <taxon>Spermatophyta</taxon>
        <taxon>Magnoliopsida</taxon>
        <taxon>Liliopsida</taxon>
        <taxon>Poales</taxon>
        <taxon>Poaceae</taxon>
        <taxon>BOP clade</taxon>
        <taxon>Pooideae</taxon>
        <taxon>Poodae</taxon>
        <taxon>Poeae</taxon>
        <taxon>Poeae Chloroplast Group 2 (Poeae type)</taxon>
        <taxon>Loliodinae</taxon>
        <taxon>Loliinae</taxon>
        <taxon>Lolium</taxon>
    </lineage>
</organism>
<feature type="region of interest" description="Disordered" evidence="2">
    <location>
        <begin position="1"/>
        <end position="25"/>
    </location>
</feature>
<evidence type="ECO:0000313" key="4">
    <source>
        <dbReference type="Proteomes" id="UP001231189"/>
    </source>
</evidence>
<evidence type="ECO:0000256" key="2">
    <source>
        <dbReference type="SAM" id="MobiDB-lite"/>
    </source>
</evidence>
<dbReference type="AlphaFoldDB" id="A0AAD8W2Z3"/>
<gene>
    <name evidence="3" type="ORF">QYE76_059506</name>
</gene>
<comment type="caution">
    <text evidence="3">The sequence shown here is derived from an EMBL/GenBank/DDBJ whole genome shotgun (WGS) entry which is preliminary data.</text>
</comment>
<keyword evidence="4" id="KW-1185">Reference proteome</keyword>
<protein>
    <submittedName>
        <fullName evidence="3">Uncharacterized protein</fullName>
    </submittedName>
</protein>
<proteinExistence type="predicted"/>
<dbReference type="EMBL" id="JAUUTY010000004">
    <property type="protein sequence ID" value="KAK1641701.1"/>
    <property type="molecule type" value="Genomic_DNA"/>
</dbReference>
<evidence type="ECO:0000313" key="3">
    <source>
        <dbReference type="EMBL" id="KAK1641701.1"/>
    </source>
</evidence>
<sequence length="583" mass="65926">MPPRARLTRHNTPESKMTSTDLGSAEWERSKISGQDINMLKKMGFSKKENALQFPKEESYPKPPINYRPLMKEFIRLGTQFVGYRDYTKKLEGDLAESNKRADALAVKLKQSEETRQKAEKDAATIEDLRKRLHKAETSLSDNITQQSAREAEILSRLESQARRFVRRTHQEYEVDGPVGDELLDALTLVEIHGDEARDGLENAEAGLLKLFPYFFPKKETPSTFVELAKTFNGPEDLGLKLRQEGLKIGVEGTIALIADSQQDVNWAKVGNIGEMETKKWQSLIRAAKPSARPILSFLGVKPAHLLQAHPSRSKDLTEELKELRGQLQSVKKQSLILMEQSRESSEREKIALQQAQAAIAEKDSAVAEAAAATSRENSMLQLLIDASLDMAGAFLDAATEDKRVEARSSVLLRLAREHGSIFWGTPERTRQIIRFQDRALQVREYLDFCTRTLSLVYGTMFPRNKMPETLPALMDKFRDAPRIHGFVRAQLAAGARFAMIMVKICYPKLDVGQIVPKCLEKMSKRKRNFGKYDDIVTPVAEDMMDELLRMDAEFFVKGSYAEHSTRAVNNERLTIDNILGNP</sequence>
<keyword evidence="1" id="KW-0175">Coiled coil</keyword>
<evidence type="ECO:0000256" key="1">
    <source>
        <dbReference type="SAM" id="Coils"/>
    </source>
</evidence>
<reference evidence="3" key="1">
    <citation type="submission" date="2023-07" db="EMBL/GenBank/DDBJ databases">
        <title>A chromosome-level genome assembly of Lolium multiflorum.</title>
        <authorList>
            <person name="Chen Y."/>
            <person name="Copetti D."/>
            <person name="Kolliker R."/>
            <person name="Studer B."/>
        </authorList>
    </citation>
    <scope>NUCLEOTIDE SEQUENCE</scope>
    <source>
        <strain evidence="3">02402/16</strain>
        <tissue evidence="3">Leaf</tissue>
    </source>
</reference>
<feature type="coiled-coil region" evidence="1">
    <location>
        <begin position="95"/>
        <end position="136"/>
    </location>
</feature>
<name>A0AAD8W2Z3_LOLMU</name>
<accession>A0AAD8W2Z3</accession>
<feature type="coiled-coil region" evidence="1">
    <location>
        <begin position="314"/>
        <end position="341"/>
    </location>
</feature>
<dbReference type="Proteomes" id="UP001231189">
    <property type="component" value="Unassembled WGS sequence"/>
</dbReference>